<feature type="domain" description="JmjC" evidence="5">
    <location>
        <begin position="236"/>
        <end position="399"/>
    </location>
</feature>
<dbReference type="PANTHER" id="PTHR10694">
    <property type="entry name" value="LYSINE-SPECIFIC DEMETHYLASE"/>
    <property type="match status" value="1"/>
</dbReference>
<dbReference type="SMART" id="SM00558">
    <property type="entry name" value="JmjC"/>
    <property type="match status" value="1"/>
</dbReference>
<dbReference type="GO" id="GO:0141052">
    <property type="term" value="F:histone H3 demethylase activity"/>
    <property type="evidence" value="ECO:0007669"/>
    <property type="project" value="UniProtKB-ARBA"/>
</dbReference>
<evidence type="ECO:0000256" key="1">
    <source>
        <dbReference type="ARBA" id="ARBA00022723"/>
    </source>
</evidence>
<feature type="region of interest" description="Disordered" evidence="3">
    <location>
        <begin position="1"/>
        <end position="30"/>
    </location>
</feature>
<reference evidence="6" key="1">
    <citation type="submission" date="2021-01" db="EMBL/GenBank/DDBJ databases">
        <authorList>
            <person name="Corre E."/>
            <person name="Pelletier E."/>
            <person name="Niang G."/>
            <person name="Scheremetjew M."/>
            <person name="Finn R."/>
            <person name="Kale V."/>
            <person name="Holt S."/>
            <person name="Cochrane G."/>
            <person name="Meng A."/>
            <person name="Brown T."/>
            <person name="Cohen L."/>
        </authorList>
    </citation>
    <scope>NUCLEOTIDE SEQUENCE</scope>
    <source>
        <strain evidence="6">CCMP1381</strain>
    </source>
</reference>
<organism evidence="6">
    <name type="scientific">Octactis speculum</name>
    <dbReference type="NCBI Taxonomy" id="3111310"/>
    <lineage>
        <taxon>Eukaryota</taxon>
        <taxon>Sar</taxon>
        <taxon>Stramenopiles</taxon>
        <taxon>Ochrophyta</taxon>
        <taxon>Dictyochophyceae</taxon>
        <taxon>Dictyochales</taxon>
        <taxon>Dictyochaceae</taxon>
        <taxon>Octactis</taxon>
    </lineage>
</organism>
<feature type="compositionally biased region" description="Basic and acidic residues" evidence="3">
    <location>
        <begin position="1"/>
        <end position="10"/>
    </location>
</feature>
<feature type="domain" description="JmjN" evidence="4">
    <location>
        <begin position="69"/>
        <end position="110"/>
    </location>
</feature>
<protein>
    <recommendedName>
        <fullName evidence="7">JmjC domain-containing protein</fullName>
    </recommendedName>
</protein>
<dbReference type="InterPro" id="IPR003349">
    <property type="entry name" value="JmjN"/>
</dbReference>
<dbReference type="SUPFAM" id="SSF51197">
    <property type="entry name" value="Clavaminate synthase-like"/>
    <property type="match status" value="1"/>
</dbReference>
<gene>
    <name evidence="6" type="ORF">DSPE1174_LOCUS7650</name>
</gene>
<dbReference type="SMART" id="SM00545">
    <property type="entry name" value="JmjN"/>
    <property type="match status" value="1"/>
</dbReference>
<dbReference type="EMBL" id="HBGS01014489">
    <property type="protein sequence ID" value="CAD9396332.1"/>
    <property type="molecule type" value="Transcribed_RNA"/>
</dbReference>
<dbReference type="PROSITE" id="PS51183">
    <property type="entry name" value="JMJN"/>
    <property type="match status" value="1"/>
</dbReference>
<dbReference type="PROSITE" id="PS51184">
    <property type="entry name" value="JMJC"/>
    <property type="match status" value="1"/>
</dbReference>
<proteinExistence type="predicted"/>
<sequence length="562" mass="63869">MTEVKRHWGDEITQSHGAGAGPSKRRRRAPTSYNDEVIDLDNEHLKLVQQAVENSRAENINVDVEIEEAPVFYPTVDEFRDPIKFIASISAKARPFGICRIVPPDGWKTPAQLPVSSDKTFPTRRQRMDMMQEGRSMSEGKRYTAATYKQMADEFHAKWVASRYQNDPISATGPALEKDYWKLVRGADGEEVEVEYGNDLSTVDYWSGFPMRQPADPELGSKTRIPQFGSEEYCRVSGWNLNNVSFWPGSALRYLTHSIDGINRPWLYLGMLFSSFCWHREDIYLASMNFLHFGAPKQWYGIPGNKATKFSSTMEKIMKLRIKEVPDLEHHITTQISPAVLLGNGVPVYKTTQEAGQFIVTFPEAYHAGFSYGFNCGEAVNVATVDWIDHGMQSVSDYRNNRKKEVFSFDRLMFTLSYHLDEVKLDACQMLVRQLESLHNDEEYFRQLLYDSGVQNVTLVAELPDEGKMSSEINEVAASYDDQRMCSSCQHTCFLSAVCCSCSERDVACLRCCDVMCGCPRTNKFILEWHSVSEIQDVIQKVRVHVSSFENGPELGAAKARP</sequence>
<dbReference type="InterPro" id="IPR003347">
    <property type="entry name" value="JmjC_dom"/>
</dbReference>
<evidence type="ECO:0000256" key="3">
    <source>
        <dbReference type="SAM" id="MobiDB-lite"/>
    </source>
</evidence>
<evidence type="ECO:0000259" key="4">
    <source>
        <dbReference type="PROSITE" id="PS51183"/>
    </source>
</evidence>
<dbReference type="GO" id="GO:0010468">
    <property type="term" value="P:regulation of gene expression"/>
    <property type="evidence" value="ECO:0007669"/>
    <property type="project" value="TreeGrafter"/>
</dbReference>
<evidence type="ECO:0000256" key="2">
    <source>
        <dbReference type="ARBA" id="ARBA00023004"/>
    </source>
</evidence>
<dbReference type="AlphaFoldDB" id="A0A7S2BGH3"/>
<dbReference type="Gene3D" id="2.60.120.650">
    <property type="entry name" value="Cupin"/>
    <property type="match status" value="1"/>
</dbReference>
<accession>A0A7S2BGH3</accession>
<evidence type="ECO:0000313" key="6">
    <source>
        <dbReference type="EMBL" id="CAD9396332.1"/>
    </source>
</evidence>
<dbReference type="GO" id="GO:0000785">
    <property type="term" value="C:chromatin"/>
    <property type="evidence" value="ECO:0007669"/>
    <property type="project" value="TreeGrafter"/>
</dbReference>
<dbReference type="GO" id="GO:0046872">
    <property type="term" value="F:metal ion binding"/>
    <property type="evidence" value="ECO:0007669"/>
    <property type="project" value="UniProtKB-KW"/>
</dbReference>
<keyword evidence="2" id="KW-0408">Iron</keyword>
<keyword evidence="1" id="KW-0479">Metal-binding</keyword>
<dbReference type="GO" id="GO:0005634">
    <property type="term" value="C:nucleus"/>
    <property type="evidence" value="ECO:0007669"/>
    <property type="project" value="TreeGrafter"/>
</dbReference>
<name>A0A7S2BGH3_9STRA</name>
<evidence type="ECO:0000259" key="5">
    <source>
        <dbReference type="PROSITE" id="PS51184"/>
    </source>
</evidence>
<dbReference type="InterPro" id="IPR004198">
    <property type="entry name" value="Znf_C5HC2"/>
</dbReference>
<dbReference type="Pfam" id="PF02928">
    <property type="entry name" value="zf-C5HC2"/>
    <property type="match status" value="1"/>
</dbReference>
<dbReference type="PANTHER" id="PTHR10694:SF33">
    <property type="entry name" value="LYSINE-SPECIFIC DEMETHYLASE 5"/>
    <property type="match status" value="1"/>
</dbReference>
<evidence type="ECO:0008006" key="7">
    <source>
        <dbReference type="Google" id="ProtNLM"/>
    </source>
</evidence>
<dbReference type="Pfam" id="PF02373">
    <property type="entry name" value="JmjC"/>
    <property type="match status" value="1"/>
</dbReference>
<dbReference type="Pfam" id="PF02375">
    <property type="entry name" value="JmjN"/>
    <property type="match status" value="1"/>
</dbReference>